<dbReference type="Pfam" id="PF23568">
    <property type="entry name" value="ARM_LIN"/>
    <property type="match status" value="1"/>
</dbReference>
<keyword evidence="9" id="KW-1185">Reference proteome</keyword>
<evidence type="ECO:0000256" key="6">
    <source>
        <dbReference type="SAM" id="MobiDB-lite"/>
    </source>
</evidence>
<dbReference type="SUPFAM" id="SSF50978">
    <property type="entry name" value="WD40 repeat-like"/>
    <property type="match status" value="1"/>
</dbReference>
<dbReference type="Gene3D" id="1.25.10.10">
    <property type="entry name" value="Leucine-rich Repeat Variant"/>
    <property type="match status" value="1"/>
</dbReference>
<dbReference type="CDD" id="cd16664">
    <property type="entry name" value="RING-Ubox_PUB"/>
    <property type="match status" value="1"/>
</dbReference>
<name>A0A8T3A1S5_DENNO</name>
<dbReference type="InterPro" id="IPR056512">
    <property type="entry name" value="LIN_N"/>
</dbReference>
<dbReference type="SUPFAM" id="SSF48371">
    <property type="entry name" value="ARM repeat"/>
    <property type="match status" value="1"/>
</dbReference>
<dbReference type="Gene3D" id="2.130.10.10">
    <property type="entry name" value="YVTN repeat-like/Quinoprotein amine dehydrogenase"/>
    <property type="match status" value="2"/>
</dbReference>
<feature type="compositionally biased region" description="Acidic residues" evidence="6">
    <location>
        <begin position="311"/>
        <end position="324"/>
    </location>
</feature>
<gene>
    <name evidence="8" type="ORF">KFK09_027934</name>
</gene>
<dbReference type="GO" id="GO:0016567">
    <property type="term" value="P:protein ubiquitination"/>
    <property type="evidence" value="ECO:0007669"/>
    <property type="project" value="InterPro"/>
</dbReference>
<dbReference type="SUPFAM" id="SSF57850">
    <property type="entry name" value="RING/U-box"/>
    <property type="match status" value="1"/>
</dbReference>
<dbReference type="InterPro" id="IPR055566">
    <property type="entry name" value="ARM_LIN"/>
</dbReference>
<sequence length="1309" mass="144409">MTSVTASFVLRRATAFLEDALSNLEVRRRALTAARRRLSSPADPSTLHALSLLSETLDPSAAAATSAAYAAAAAAAASPSSLSALLLAISLALRRRHADAARALIDVFVLDPAAARADIAPELFEELFLPHLFPAVRWFAERRSRILSSMEEGRPAAAAMTSLSRMSDGQAADLRELENTYEGVMDENSKVYAGYLKELLRSGDGISPPELVLPTVNGVEEDIDEMKDETIGREEIGSTNEHFNPIWAEADNSIDFSDGQINKGQCSYTRAPSLYPQRVPPQIFRQPSTKSIDNRRNIISEVGQAFSSAENSDESSSDPEPDMEEDKKKPSLKPKIEYQGQKQTSMNSTCSIDLSMIDDDKFLASSNQTPPKDFVCPITSNLFDDPVTLETGQTYERRAIQEWLERGNMTCPITRQKLHSAKLPKTNFVLKRLIASWREENAYSIASPSLRSPSPEITQPNPPKRSPSPTSVITQACVDGTTRDLRLAINTLCTSDVLSEAETAVLQIERLWRETGAEPQLVSALSKPSVINGFVEILFNSIDLQVLRTSVFLLSELASMDKIVIQTLTSVDSDVECMVALFKKGLSEAVVLIYLLHPSWERLLEMDMVEALLMVLKSEEDDSSNSCLKPKTASILLLQQILASDDKISTEVVDAIISEGVFESIIQSLAADMEDVRMAAIRIIVRCMEVDGSCRHLIAGKAKLEIILENFATVGDMERFEIVRFLFELVKLDRRTYNEKLLHSIKDGGKFSTMHALVVYLQTALQDQSPIIAGLLLQLDILVEPRKSSIYREEAIDALISCLRNPDINNSQLLAAEIIVSLQGRFSSSGESVTRESLLKRAGVKKRNRPTMGSDQIDYVHDNSEEKLEDDKVTDDWERKMAYALVSHEFGLLFEALAEGLKSEQREFFSACLVSASWLTYMLSILPDTGLRGAARVCLLKHFVLVFKSAKDADDKALAMLALSSFMNDSEGMHDLTFHIKDIIKTLRELKKSYVLANEMLKHLCRGQESCMLEMWNHQVLAQVDCSMHGEVLSIAYFKNRIISGHSDGTVKVWGSGEKLLHQIQETREHTKAVTSLAVLQSGKKLFSGSVDKSVRVWSLHDGRINCMEFHDTKDQVHSLNISNNMACFIPQGAGVKVLTWNGASRLLNPNKSVKCLSLVQGKLYCGCSDNSIQEIDLATGTLGTIQIGSKKLLAKANPINALQVQDGLLYSASSPLDGAAVKIWNASNYSPMGSLPSILEVRCMTISSELIYLGSKSGVVEVWSKDKLSRIGTLQIGSNCRVQCMTVINDELLVVGTSDGKLQAWGLT</sequence>
<dbReference type="PANTHER" id="PTHR47446">
    <property type="entry name" value="RING-TYPE E3 UBIQUITIN TRANSFERASE"/>
    <property type="match status" value="1"/>
</dbReference>
<evidence type="ECO:0000256" key="4">
    <source>
        <dbReference type="ARBA" id="ARBA00022679"/>
    </source>
</evidence>
<dbReference type="InterPro" id="IPR001680">
    <property type="entry name" value="WD40_rpt"/>
</dbReference>
<dbReference type="SMART" id="SM00320">
    <property type="entry name" value="WD40"/>
    <property type="match status" value="5"/>
</dbReference>
<organism evidence="8 9">
    <name type="scientific">Dendrobium nobile</name>
    <name type="common">Orchid</name>
    <dbReference type="NCBI Taxonomy" id="94219"/>
    <lineage>
        <taxon>Eukaryota</taxon>
        <taxon>Viridiplantae</taxon>
        <taxon>Streptophyta</taxon>
        <taxon>Embryophyta</taxon>
        <taxon>Tracheophyta</taxon>
        <taxon>Spermatophyta</taxon>
        <taxon>Magnoliopsida</taxon>
        <taxon>Liliopsida</taxon>
        <taxon>Asparagales</taxon>
        <taxon>Orchidaceae</taxon>
        <taxon>Epidendroideae</taxon>
        <taxon>Malaxideae</taxon>
        <taxon>Dendrobiinae</taxon>
        <taxon>Dendrobium</taxon>
    </lineage>
</organism>
<dbReference type="Pfam" id="PF23654">
    <property type="entry name" value="ARM_LIN_2nd"/>
    <property type="match status" value="1"/>
</dbReference>
<dbReference type="InterPro" id="IPR015943">
    <property type="entry name" value="WD40/YVTN_repeat-like_dom_sf"/>
</dbReference>
<feature type="repeat" description="WD" evidence="5">
    <location>
        <begin position="1067"/>
        <end position="1108"/>
    </location>
</feature>
<dbReference type="InterPro" id="IPR036322">
    <property type="entry name" value="WD40_repeat_dom_sf"/>
</dbReference>
<protein>
    <recommendedName>
        <fullName evidence="3">RING-type E3 ubiquitin transferase</fullName>
        <ecNumber evidence="3">2.3.2.27</ecNumber>
    </recommendedName>
</protein>
<proteinExistence type="predicted"/>
<dbReference type="InterPro" id="IPR045210">
    <property type="entry name" value="RING-Ubox_PUB"/>
</dbReference>
<dbReference type="PROSITE" id="PS50294">
    <property type="entry name" value="WD_REPEATS_REGION"/>
    <property type="match status" value="1"/>
</dbReference>
<dbReference type="InterPro" id="IPR052858">
    <property type="entry name" value="E3_ubiquitin-ligase_LIN"/>
</dbReference>
<evidence type="ECO:0000256" key="2">
    <source>
        <dbReference type="ARBA" id="ARBA00004906"/>
    </source>
</evidence>
<keyword evidence="5" id="KW-0853">WD repeat</keyword>
<dbReference type="OrthoDB" id="6252103at2759"/>
<evidence type="ECO:0000313" key="8">
    <source>
        <dbReference type="EMBL" id="KAI0488107.1"/>
    </source>
</evidence>
<dbReference type="InterPro" id="IPR056514">
    <property type="entry name" value="ARM_LIN_2nd"/>
</dbReference>
<evidence type="ECO:0000256" key="1">
    <source>
        <dbReference type="ARBA" id="ARBA00000900"/>
    </source>
</evidence>
<comment type="caution">
    <text evidence="8">The sequence shown here is derived from an EMBL/GenBank/DDBJ whole genome shotgun (WGS) entry which is preliminary data.</text>
</comment>
<evidence type="ECO:0000313" key="9">
    <source>
        <dbReference type="Proteomes" id="UP000829196"/>
    </source>
</evidence>
<feature type="domain" description="U-box" evidence="7">
    <location>
        <begin position="369"/>
        <end position="444"/>
    </location>
</feature>
<keyword evidence="4" id="KW-0808">Transferase</keyword>
<feature type="region of interest" description="Disordered" evidence="6">
    <location>
        <begin position="303"/>
        <end position="346"/>
    </location>
</feature>
<dbReference type="PROSITE" id="PS50082">
    <property type="entry name" value="WD_REPEATS_2"/>
    <property type="match status" value="1"/>
</dbReference>
<dbReference type="EMBL" id="JAGYWB010000019">
    <property type="protein sequence ID" value="KAI0488107.1"/>
    <property type="molecule type" value="Genomic_DNA"/>
</dbReference>
<dbReference type="InterPro" id="IPR016024">
    <property type="entry name" value="ARM-type_fold"/>
</dbReference>
<dbReference type="Pfam" id="PF23628">
    <property type="entry name" value="ARM_LIN_C"/>
    <property type="match status" value="1"/>
</dbReference>
<reference evidence="8" key="1">
    <citation type="journal article" date="2022" name="Front. Genet.">
        <title>Chromosome-Scale Assembly of the Dendrobium nobile Genome Provides Insights Into the Molecular Mechanism of the Biosynthesis of the Medicinal Active Ingredient of Dendrobium.</title>
        <authorList>
            <person name="Xu Q."/>
            <person name="Niu S.-C."/>
            <person name="Li K.-L."/>
            <person name="Zheng P.-J."/>
            <person name="Zhang X.-J."/>
            <person name="Jia Y."/>
            <person name="Liu Y."/>
            <person name="Niu Y.-X."/>
            <person name="Yu L.-H."/>
            <person name="Chen D.-F."/>
            <person name="Zhang G.-Q."/>
        </authorList>
    </citation>
    <scope>NUCLEOTIDE SEQUENCE</scope>
    <source>
        <tissue evidence="8">Leaf</tissue>
    </source>
</reference>
<dbReference type="PANTHER" id="PTHR47446:SF2">
    <property type="entry name" value="RING-TYPE E3 UBIQUITIN TRANSFERASE"/>
    <property type="match status" value="1"/>
</dbReference>
<dbReference type="EC" id="2.3.2.27" evidence="3"/>
<evidence type="ECO:0000256" key="5">
    <source>
        <dbReference type="PROSITE-ProRule" id="PRU00221"/>
    </source>
</evidence>
<dbReference type="InterPro" id="IPR011989">
    <property type="entry name" value="ARM-like"/>
</dbReference>
<accession>A0A8T3A1S5</accession>
<comment type="pathway">
    <text evidence="2">Protein modification; protein ubiquitination.</text>
</comment>
<dbReference type="InterPro" id="IPR013083">
    <property type="entry name" value="Znf_RING/FYVE/PHD"/>
</dbReference>
<dbReference type="GO" id="GO:0061630">
    <property type="term" value="F:ubiquitin protein ligase activity"/>
    <property type="evidence" value="ECO:0007669"/>
    <property type="project" value="UniProtKB-EC"/>
</dbReference>
<dbReference type="InterPro" id="IPR003613">
    <property type="entry name" value="Ubox_domain"/>
</dbReference>
<dbReference type="Proteomes" id="UP000829196">
    <property type="component" value="Unassembled WGS sequence"/>
</dbReference>
<dbReference type="SMART" id="SM00504">
    <property type="entry name" value="Ubox"/>
    <property type="match status" value="1"/>
</dbReference>
<dbReference type="PROSITE" id="PS51698">
    <property type="entry name" value="U_BOX"/>
    <property type="match status" value="1"/>
</dbReference>
<dbReference type="Gene3D" id="3.30.40.10">
    <property type="entry name" value="Zinc/RING finger domain, C3HC4 (zinc finger)"/>
    <property type="match status" value="1"/>
</dbReference>
<dbReference type="Pfam" id="PF04564">
    <property type="entry name" value="U-box"/>
    <property type="match status" value="1"/>
</dbReference>
<dbReference type="Pfam" id="PF00400">
    <property type="entry name" value="WD40"/>
    <property type="match status" value="1"/>
</dbReference>
<evidence type="ECO:0000259" key="7">
    <source>
        <dbReference type="PROSITE" id="PS51698"/>
    </source>
</evidence>
<feature type="compositionally biased region" description="Polar residues" evidence="6">
    <location>
        <begin position="448"/>
        <end position="459"/>
    </location>
</feature>
<evidence type="ECO:0000256" key="3">
    <source>
        <dbReference type="ARBA" id="ARBA00012483"/>
    </source>
</evidence>
<feature type="region of interest" description="Disordered" evidence="6">
    <location>
        <begin position="448"/>
        <end position="471"/>
    </location>
</feature>
<comment type="catalytic activity">
    <reaction evidence="1">
        <text>S-ubiquitinyl-[E2 ubiquitin-conjugating enzyme]-L-cysteine + [acceptor protein]-L-lysine = [E2 ubiquitin-conjugating enzyme]-L-cysteine + N(6)-ubiquitinyl-[acceptor protein]-L-lysine.</text>
        <dbReference type="EC" id="2.3.2.27"/>
    </reaction>
</comment>